<dbReference type="GO" id="GO:0005886">
    <property type="term" value="C:plasma membrane"/>
    <property type="evidence" value="ECO:0007669"/>
    <property type="project" value="TreeGrafter"/>
</dbReference>
<dbReference type="RefSeq" id="WP_115517371.1">
    <property type="nucleotide sequence ID" value="NZ_QRGO01000001.1"/>
</dbReference>
<reference evidence="10" key="1">
    <citation type="submission" date="2018-08" db="EMBL/GenBank/DDBJ databases">
        <authorList>
            <person name="Kim S.-J."/>
            <person name="Jung G.-Y."/>
        </authorList>
    </citation>
    <scope>NUCLEOTIDE SEQUENCE [LARGE SCALE GENOMIC DNA]</scope>
    <source>
        <strain evidence="10">GY_H</strain>
    </source>
</reference>
<sequence length="583" mass="61182">MLRLSNISIAIKLGLMSGIGILLVVGLVVGEMIGSASVHRSNQLADAQAAIVLGVTGTEVNLRTMQVAVRDSHLARDKEQLQAAFKSVQAQQKMFHDSATALLPKFAKPENRARFEKIAALVDDYAKEAKLIGDIKAGMFDAQAKQDAALVEELDKKLVAEAKIALATAQQIDHLIEEASKVAIKAKADRESEAQAAEELATYVALGLGALAVVLMIGSALVGAVTIARPLRALVDPLTAVSSGNFTVQVPGVGRKDEVGLIAEAVQTMAQKMSHTIGEIKASGREVTNASAEIATSTTDLSQRTEEQAASLEETSAAMEELAATVRRNAENAQLANQDAAATREVADRGGQVVAKAVDAMAKIEDSSRKISDIIGVIDEIARQTNLLALNAAVEAARAGEAGRGFAVVASEVRSLAQRSSQAAKDIKDLITNSNGQVKDGVDLVNRAGQSLTEIVESIKKVAVVVSEIANASAEQATGIDQINKALTQMDEVTQQNSALVEENAATAKTLEHQAKAMDEQVSVFQIDDGSHGQAPAARAEPARPVSKPVAKVAPKPVARAAGPAREMQASLATAVGQDWKEF</sequence>
<evidence type="ECO:0000313" key="9">
    <source>
        <dbReference type="EMBL" id="RDV05345.1"/>
    </source>
</evidence>
<dbReference type="GO" id="GO:0007165">
    <property type="term" value="P:signal transduction"/>
    <property type="evidence" value="ECO:0007669"/>
    <property type="project" value="UniProtKB-KW"/>
</dbReference>
<feature type="transmembrane region" description="Helical" evidence="6">
    <location>
        <begin position="200"/>
        <end position="228"/>
    </location>
</feature>
<proteinExistence type="inferred from homology"/>
<dbReference type="FunFam" id="1.10.287.950:FF:000001">
    <property type="entry name" value="Methyl-accepting chemotaxis sensory transducer"/>
    <property type="match status" value="1"/>
</dbReference>
<evidence type="ECO:0000256" key="2">
    <source>
        <dbReference type="ARBA" id="ARBA00022481"/>
    </source>
</evidence>
<feature type="region of interest" description="Disordered" evidence="5">
    <location>
        <begin position="529"/>
        <end position="549"/>
    </location>
</feature>
<comment type="similarity">
    <text evidence="3">Belongs to the methyl-accepting chemotaxis (MCP) protein family.</text>
</comment>
<evidence type="ECO:0000256" key="3">
    <source>
        <dbReference type="ARBA" id="ARBA00029447"/>
    </source>
</evidence>
<dbReference type="SMART" id="SM00283">
    <property type="entry name" value="MA"/>
    <property type="match status" value="1"/>
</dbReference>
<evidence type="ECO:0000256" key="1">
    <source>
        <dbReference type="ARBA" id="ARBA00004370"/>
    </source>
</evidence>
<evidence type="ECO:0000256" key="5">
    <source>
        <dbReference type="SAM" id="MobiDB-lite"/>
    </source>
</evidence>
<keyword evidence="6" id="KW-1133">Transmembrane helix</keyword>
<dbReference type="GO" id="GO:0006935">
    <property type="term" value="P:chemotaxis"/>
    <property type="evidence" value="ECO:0007669"/>
    <property type="project" value="InterPro"/>
</dbReference>
<dbReference type="AlphaFoldDB" id="A0A371BCK0"/>
<dbReference type="CDD" id="cd06225">
    <property type="entry name" value="HAMP"/>
    <property type="match status" value="1"/>
</dbReference>
<keyword evidence="6" id="KW-0812">Transmembrane</keyword>
<dbReference type="SUPFAM" id="SSF58104">
    <property type="entry name" value="Methyl-accepting chemotaxis protein (MCP) signaling domain"/>
    <property type="match status" value="1"/>
</dbReference>
<dbReference type="InterPro" id="IPR004090">
    <property type="entry name" value="Chemotax_Me-accpt_rcpt"/>
</dbReference>
<comment type="caution">
    <text evidence="9">The sequence shown here is derived from an EMBL/GenBank/DDBJ whole genome shotgun (WGS) entry which is preliminary data.</text>
</comment>
<keyword evidence="6" id="KW-0472">Membrane</keyword>
<dbReference type="Proteomes" id="UP000263993">
    <property type="component" value="Unassembled WGS sequence"/>
</dbReference>
<dbReference type="PANTHER" id="PTHR43531:SF14">
    <property type="entry name" value="METHYL-ACCEPTING CHEMOTAXIS PROTEIN I-RELATED"/>
    <property type="match status" value="1"/>
</dbReference>
<dbReference type="Pfam" id="PF00672">
    <property type="entry name" value="HAMP"/>
    <property type="match status" value="1"/>
</dbReference>
<keyword evidence="4" id="KW-0807">Transducer</keyword>
<evidence type="ECO:0000313" key="10">
    <source>
        <dbReference type="Proteomes" id="UP000263993"/>
    </source>
</evidence>
<dbReference type="EMBL" id="QRGO01000001">
    <property type="protein sequence ID" value="RDV05345.1"/>
    <property type="molecule type" value="Genomic_DNA"/>
</dbReference>
<dbReference type="PROSITE" id="PS50885">
    <property type="entry name" value="HAMP"/>
    <property type="match status" value="1"/>
</dbReference>
<name>A0A371BCK0_9BRAD</name>
<dbReference type="SMART" id="SM00304">
    <property type="entry name" value="HAMP"/>
    <property type="match status" value="1"/>
</dbReference>
<gene>
    <name evidence="9" type="ORF">DXH78_12645</name>
</gene>
<evidence type="ECO:0000259" key="8">
    <source>
        <dbReference type="PROSITE" id="PS50885"/>
    </source>
</evidence>
<protein>
    <submittedName>
        <fullName evidence="9">HAMP domain-containing protein</fullName>
    </submittedName>
</protein>
<dbReference type="Gene3D" id="1.10.287.950">
    <property type="entry name" value="Methyl-accepting chemotaxis protein"/>
    <property type="match status" value="1"/>
</dbReference>
<evidence type="ECO:0000259" key="7">
    <source>
        <dbReference type="PROSITE" id="PS50111"/>
    </source>
</evidence>
<dbReference type="InterPro" id="IPR003660">
    <property type="entry name" value="HAMP_dom"/>
</dbReference>
<evidence type="ECO:0000256" key="6">
    <source>
        <dbReference type="SAM" id="Phobius"/>
    </source>
</evidence>
<dbReference type="InterPro" id="IPR004089">
    <property type="entry name" value="MCPsignal_dom"/>
</dbReference>
<keyword evidence="2" id="KW-0488">Methylation</keyword>
<keyword evidence="10" id="KW-1185">Reference proteome</keyword>
<dbReference type="GO" id="GO:0004888">
    <property type="term" value="F:transmembrane signaling receptor activity"/>
    <property type="evidence" value="ECO:0007669"/>
    <property type="project" value="InterPro"/>
</dbReference>
<dbReference type="OrthoDB" id="3378718at2"/>
<dbReference type="Pfam" id="PF00015">
    <property type="entry name" value="MCPsignal"/>
    <property type="match status" value="1"/>
</dbReference>
<feature type="domain" description="Methyl-accepting transducer" evidence="7">
    <location>
        <begin position="283"/>
        <end position="512"/>
    </location>
</feature>
<feature type="domain" description="HAMP" evidence="8">
    <location>
        <begin position="225"/>
        <end position="278"/>
    </location>
</feature>
<accession>A0A371BCK0</accession>
<comment type="subcellular location">
    <subcellularLocation>
        <location evidence="1">Membrane</location>
    </subcellularLocation>
</comment>
<feature type="compositionally biased region" description="Low complexity" evidence="5">
    <location>
        <begin position="535"/>
        <end position="549"/>
    </location>
</feature>
<dbReference type="PANTHER" id="PTHR43531">
    <property type="entry name" value="PROTEIN ICFG"/>
    <property type="match status" value="1"/>
</dbReference>
<feature type="transmembrane region" description="Helical" evidence="6">
    <location>
        <begin position="6"/>
        <end position="30"/>
    </location>
</feature>
<dbReference type="CDD" id="cd11386">
    <property type="entry name" value="MCP_signal"/>
    <property type="match status" value="1"/>
</dbReference>
<organism evidence="9 10">
    <name type="scientific">Undibacter mobilis</name>
    <dbReference type="NCBI Taxonomy" id="2292256"/>
    <lineage>
        <taxon>Bacteria</taxon>
        <taxon>Pseudomonadati</taxon>
        <taxon>Pseudomonadota</taxon>
        <taxon>Alphaproteobacteria</taxon>
        <taxon>Hyphomicrobiales</taxon>
        <taxon>Nitrobacteraceae</taxon>
        <taxon>Undibacter</taxon>
    </lineage>
</organism>
<dbReference type="PRINTS" id="PR00260">
    <property type="entry name" value="CHEMTRNSDUCR"/>
</dbReference>
<evidence type="ECO:0000256" key="4">
    <source>
        <dbReference type="PROSITE-ProRule" id="PRU00284"/>
    </source>
</evidence>
<dbReference type="PROSITE" id="PS50111">
    <property type="entry name" value="CHEMOTAXIS_TRANSDUC_2"/>
    <property type="match status" value="1"/>
</dbReference>
<dbReference type="InterPro" id="IPR051310">
    <property type="entry name" value="MCP_chemotaxis"/>
</dbReference>